<dbReference type="GO" id="GO:0005829">
    <property type="term" value="C:cytosol"/>
    <property type="evidence" value="ECO:0007669"/>
    <property type="project" value="TreeGrafter"/>
</dbReference>
<evidence type="ECO:0000313" key="11">
    <source>
        <dbReference type="Proteomes" id="UP000006310"/>
    </source>
</evidence>
<dbReference type="NCBIfam" id="TIGR02967">
    <property type="entry name" value="guan_deamin"/>
    <property type="match status" value="1"/>
</dbReference>
<dbReference type="EMBL" id="HE978318">
    <property type="protein sequence ID" value="CCK70551.1"/>
    <property type="molecule type" value="Genomic_DNA"/>
</dbReference>
<keyword evidence="3 8" id="KW-0479">Metal-binding</keyword>
<dbReference type="OrthoDB" id="194468at2759"/>
<evidence type="ECO:0000256" key="4">
    <source>
        <dbReference type="ARBA" id="ARBA00022801"/>
    </source>
</evidence>
<dbReference type="GO" id="GO:0008270">
    <property type="term" value="F:zinc ion binding"/>
    <property type="evidence" value="ECO:0007669"/>
    <property type="project" value="UniProtKB-UniRule"/>
</dbReference>
<keyword evidence="5 8" id="KW-0862">Zinc</keyword>
<dbReference type="STRING" id="1071383.J7S7X3"/>
<reference evidence="11" key="2">
    <citation type="submission" date="2012-08" db="EMBL/GenBank/DDBJ databases">
        <title>Genome sequence of Kazachstania naganishii.</title>
        <authorList>
            <person name="Gordon J.L."/>
            <person name="Armisen D."/>
            <person name="Proux-Wera E."/>
            <person name="OhEigeartaigh S.S."/>
            <person name="Byrne K.P."/>
            <person name="Wolfe K.H."/>
        </authorList>
    </citation>
    <scope>NUCLEOTIDE SEQUENCE [LARGE SCALE GENOMIC DNA]</scope>
    <source>
        <strain evidence="11">ATCC MYA-139 / BCRC 22969 / CBS 8797 / CCRC 22969 / KCTC 17520 / NBRC 10181 / NCYC 3082</strain>
    </source>
</reference>
<evidence type="ECO:0000256" key="1">
    <source>
        <dbReference type="ARBA" id="ARBA00004984"/>
    </source>
</evidence>
<evidence type="ECO:0000256" key="5">
    <source>
        <dbReference type="ARBA" id="ARBA00022833"/>
    </source>
</evidence>
<protein>
    <recommendedName>
        <fullName evidence="8">Guanine deaminase</fullName>
        <shortName evidence="8">Guanase</shortName>
        <ecNumber evidence="8">3.5.4.3</ecNumber>
    </recommendedName>
    <alternativeName>
        <fullName evidence="8">Guanine aminohydrolase</fullName>
    </alternativeName>
</protein>
<dbReference type="GO" id="GO:0006147">
    <property type="term" value="P:guanine catabolic process"/>
    <property type="evidence" value="ECO:0007669"/>
    <property type="project" value="UniProtKB-UniRule"/>
</dbReference>
<dbReference type="Proteomes" id="UP000006310">
    <property type="component" value="Chromosome 5"/>
</dbReference>
<dbReference type="RefSeq" id="XP_022464797.1">
    <property type="nucleotide sequence ID" value="XM_022608286.1"/>
</dbReference>
<evidence type="ECO:0000256" key="8">
    <source>
        <dbReference type="RuleBase" id="RU366009"/>
    </source>
</evidence>
<organism evidence="10 11">
    <name type="scientific">Huiozyma naganishii (strain ATCC MYA-139 / BCRC 22969 / CBS 8797 / KCTC 17520 / NBRC 10181 / NCYC 3082 / Yp74L-3)</name>
    <name type="common">Yeast</name>
    <name type="synonym">Kazachstania naganishii</name>
    <dbReference type="NCBI Taxonomy" id="1071383"/>
    <lineage>
        <taxon>Eukaryota</taxon>
        <taxon>Fungi</taxon>
        <taxon>Dikarya</taxon>
        <taxon>Ascomycota</taxon>
        <taxon>Saccharomycotina</taxon>
        <taxon>Saccharomycetes</taxon>
        <taxon>Saccharomycetales</taxon>
        <taxon>Saccharomycetaceae</taxon>
        <taxon>Huiozyma</taxon>
    </lineage>
</organism>
<proteinExistence type="inferred from homology"/>
<evidence type="ECO:0000256" key="2">
    <source>
        <dbReference type="ARBA" id="ARBA00006745"/>
    </source>
</evidence>
<dbReference type="EC" id="3.5.4.3" evidence="8"/>
<dbReference type="InterPro" id="IPR051607">
    <property type="entry name" value="Metallo-dep_hydrolases"/>
</dbReference>
<evidence type="ECO:0000313" key="10">
    <source>
        <dbReference type="EMBL" id="CCK70551.1"/>
    </source>
</evidence>
<reference evidence="10 11" key="1">
    <citation type="journal article" date="2011" name="Proc. Natl. Acad. Sci. U.S.A.">
        <title>Evolutionary erosion of yeast sex chromosomes by mating-type switching accidents.</title>
        <authorList>
            <person name="Gordon J.L."/>
            <person name="Armisen D."/>
            <person name="Proux-Wera E."/>
            <person name="Oheigeartaigh S.S."/>
            <person name="Byrne K.P."/>
            <person name="Wolfe K.H."/>
        </authorList>
    </citation>
    <scope>NUCLEOTIDE SEQUENCE [LARGE SCALE GENOMIC DNA]</scope>
    <source>
        <strain evidence="11">ATCC MYA-139 / BCRC 22969 / CBS 8797 / CCRC 22969 / KCTC 17520 / NBRC 10181 / NCYC 3082</strain>
    </source>
</reference>
<dbReference type="InterPro" id="IPR032466">
    <property type="entry name" value="Metal_Hydrolase"/>
</dbReference>
<dbReference type="InterPro" id="IPR014311">
    <property type="entry name" value="Guanine_deaminase"/>
</dbReference>
<dbReference type="Gene3D" id="2.30.40.10">
    <property type="entry name" value="Urease, subunit C, domain 1"/>
    <property type="match status" value="1"/>
</dbReference>
<dbReference type="eggNOG" id="KOG3968">
    <property type="taxonomic scope" value="Eukaryota"/>
</dbReference>
<dbReference type="PANTHER" id="PTHR11271">
    <property type="entry name" value="GUANINE DEAMINASE"/>
    <property type="match status" value="1"/>
</dbReference>
<dbReference type="AlphaFoldDB" id="J7S7X3"/>
<comment type="similarity">
    <text evidence="2 8">Belongs to the metallo-dependent hydrolases superfamily. ATZ/TRZ family.</text>
</comment>
<dbReference type="OMA" id="IIASWGK"/>
<name>J7S7X3_HUIN7</name>
<dbReference type="UniPathway" id="UPA00603">
    <property type="reaction ID" value="UER00660"/>
</dbReference>
<evidence type="ECO:0000256" key="6">
    <source>
        <dbReference type="ARBA" id="ARBA00051148"/>
    </source>
</evidence>
<dbReference type="Gene3D" id="3.20.20.140">
    <property type="entry name" value="Metal-dependent hydrolases"/>
    <property type="match status" value="1"/>
</dbReference>
<comment type="pathway">
    <text evidence="1 8">Purine metabolism; guanine degradation; xanthine from guanine: step 1/1.</text>
</comment>
<keyword evidence="11" id="KW-1185">Reference proteome</keyword>
<dbReference type="KEGG" id="kng:KNAG_0E02920"/>
<dbReference type="InterPro" id="IPR011059">
    <property type="entry name" value="Metal-dep_hydrolase_composite"/>
</dbReference>
<dbReference type="PANTHER" id="PTHR11271:SF6">
    <property type="entry name" value="GUANINE DEAMINASE"/>
    <property type="match status" value="1"/>
</dbReference>
<evidence type="ECO:0000259" key="9">
    <source>
        <dbReference type="Pfam" id="PF01979"/>
    </source>
</evidence>
<dbReference type="GO" id="GO:0008892">
    <property type="term" value="F:guanine deaminase activity"/>
    <property type="evidence" value="ECO:0007669"/>
    <property type="project" value="UniProtKB-UniRule"/>
</dbReference>
<comment type="catalytic activity">
    <reaction evidence="6 8">
        <text>guanine + H2O + H(+) = xanthine + NH4(+)</text>
        <dbReference type="Rhea" id="RHEA:14665"/>
        <dbReference type="ChEBI" id="CHEBI:15377"/>
        <dbReference type="ChEBI" id="CHEBI:15378"/>
        <dbReference type="ChEBI" id="CHEBI:16235"/>
        <dbReference type="ChEBI" id="CHEBI:17712"/>
        <dbReference type="ChEBI" id="CHEBI:28938"/>
        <dbReference type="EC" id="3.5.4.3"/>
    </reaction>
</comment>
<gene>
    <name evidence="10" type="primary">KNAG0E02920</name>
    <name evidence="10" type="ordered locus">KNAG_0E02920</name>
</gene>
<dbReference type="FunFam" id="3.20.20.140:FF:000022">
    <property type="entry name" value="Guanine deaminase"/>
    <property type="match status" value="1"/>
</dbReference>
<dbReference type="Pfam" id="PF01979">
    <property type="entry name" value="Amidohydro_1"/>
    <property type="match status" value="1"/>
</dbReference>
<dbReference type="InterPro" id="IPR006680">
    <property type="entry name" value="Amidohydro-rel"/>
</dbReference>
<comment type="function">
    <text evidence="7 8">Catalyzes the hydrolytic deamination of guanine, producing xanthine and ammonia.</text>
</comment>
<keyword evidence="4 8" id="KW-0378">Hydrolase</keyword>
<evidence type="ECO:0000256" key="7">
    <source>
        <dbReference type="ARBA" id="ARBA00056079"/>
    </source>
</evidence>
<sequence>MITTDGTVYVGAFVDTPALGVLRWRDLCVRVDGTGTVVAVVPLPEVEKKPLTLEQIRDVCFPGMQCEVRDLRCGAGGAGGKAACVFLPGFIDTHIHASQYANCGLFGSTTLLDWLNKYTFPLEASLADLQLAREVYGAVVSSTLRNGTTTAVYYATIDAQSSQLLATLCSELNQRAFVGKVCMDREGPDFYLETTEQSLIATEKLVNFCRDKLQDDKVRPILTPRFAPTCSPELLSKLGAMSKSRRIPIQTHLSENEREIKWVAELFPECSSYTDVYHKHGLLDKGTVLAHCVHLSREEIQLVKETGAGISHCPISNSCLTSGECPVRHLLQEGIPIGLGTDVSGGYSTSILATARHAHLVSRHVTMKQPEVEPLTVAECLYLATLGGATALNMQDELGTFDVGKKFDAQLLDLGAQDSPVDLFSWQGISKEDVLSKWFFNGDDRNVKQVWVQGRSSL</sequence>
<dbReference type="SUPFAM" id="SSF51556">
    <property type="entry name" value="Metallo-dependent hydrolases"/>
    <property type="match status" value="1"/>
</dbReference>
<accession>J7S7X3</accession>
<feature type="domain" description="Amidohydrolase-related" evidence="9">
    <location>
        <begin position="87"/>
        <end position="455"/>
    </location>
</feature>
<dbReference type="GeneID" id="34526251"/>
<evidence type="ECO:0000256" key="3">
    <source>
        <dbReference type="ARBA" id="ARBA00022723"/>
    </source>
</evidence>
<comment type="cofactor">
    <cofactor evidence="8">
        <name>Zn(2+)</name>
        <dbReference type="ChEBI" id="CHEBI:29105"/>
    </cofactor>
    <text evidence="8">Binds 1 zinc ion per subunit.</text>
</comment>
<dbReference type="HOGENOM" id="CLU_012358_0_1_1"/>